<sequence>MDKFIEFLPQHLHQLDLYLIQYGREACEPGHSFGPAMREYYKFHYILDGKGIYETNGQRYELHKGQGFLVTPGTICYYEADANEPWTYCWVGFDGIKASALIRQAQLSDESPIYTWEKSEFFEHSIQQMKQSKAMKAGRELKLTGLLYLWLSAMIDCRGSELKDKAKENSKEHYIAQVVHFIEVNYANKITVQSISQFVGLQRSYLSALFKEVMGISLQDYLISYRMRKACELLSGTTLMVGDIARSVGYEDPLLFSKMFKKSMQLSPTQYREQKLT</sequence>
<dbReference type="InterPro" id="IPR020449">
    <property type="entry name" value="Tscrpt_reg_AraC-type_HTH"/>
</dbReference>
<dbReference type="InterPro" id="IPR018062">
    <property type="entry name" value="HTH_AraC-typ_CS"/>
</dbReference>
<keyword evidence="2" id="KW-0238">DNA-binding</keyword>
<dbReference type="PROSITE" id="PS00041">
    <property type="entry name" value="HTH_ARAC_FAMILY_1"/>
    <property type="match status" value="1"/>
</dbReference>
<dbReference type="PROSITE" id="PS01124">
    <property type="entry name" value="HTH_ARAC_FAMILY_2"/>
    <property type="match status" value="1"/>
</dbReference>
<dbReference type="SMART" id="SM00342">
    <property type="entry name" value="HTH_ARAC"/>
    <property type="match status" value="1"/>
</dbReference>
<organism evidence="5 6">
    <name type="scientific">Paenibacillus montaniterrae</name>
    <dbReference type="NCBI Taxonomy" id="429341"/>
    <lineage>
        <taxon>Bacteria</taxon>
        <taxon>Bacillati</taxon>
        <taxon>Bacillota</taxon>
        <taxon>Bacilli</taxon>
        <taxon>Bacillales</taxon>
        <taxon>Paenibacillaceae</taxon>
        <taxon>Paenibacillus</taxon>
    </lineage>
</organism>
<keyword evidence="3" id="KW-0804">Transcription</keyword>
<dbReference type="Gene3D" id="1.10.10.60">
    <property type="entry name" value="Homeodomain-like"/>
    <property type="match status" value="2"/>
</dbReference>
<evidence type="ECO:0000313" key="6">
    <source>
        <dbReference type="Proteomes" id="UP000683139"/>
    </source>
</evidence>
<dbReference type="SUPFAM" id="SSF51215">
    <property type="entry name" value="Regulatory protein AraC"/>
    <property type="match status" value="1"/>
</dbReference>
<dbReference type="GO" id="GO:0043565">
    <property type="term" value="F:sequence-specific DNA binding"/>
    <property type="evidence" value="ECO:0007669"/>
    <property type="project" value="InterPro"/>
</dbReference>
<dbReference type="SUPFAM" id="SSF46689">
    <property type="entry name" value="Homeodomain-like"/>
    <property type="match status" value="2"/>
</dbReference>
<dbReference type="InterPro" id="IPR003313">
    <property type="entry name" value="AraC-bd"/>
</dbReference>
<dbReference type="InterPro" id="IPR018060">
    <property type="entry name" value="HTH_AraC"/>
</dbReference>
<dbReference type="Pfam" id="PF12833">
    <property type="entry name" value="HTH_18"/>
    <property type="match status" value="1"/>
</dbReference>
<dbReference type="Gene3D" id="2.60.120.10">
    <property type="entry name" value="Jelly Rolls"/>
    <property type="match status" value="1"/>
</dbReference>
<dbReference type="RefSeq" id="WP_246563382.1">
    <property type="nucleotide sequence ID" value="NZ_BOSE01000003.1"/>
</dbReference>
<evidence type="ECO:0000259" key="4">
    <source>
        <dbReference type="PROSITE" id="PS01124"/>
    </source>
</evidence>
<dbReference type="PANTHER" id="PTHR43280:SF2">
    <property type="entry name" value="HTH-TYPE TRANSCRIPTIONAL REGULATOR EXSA"/>
    <property type="match status" value="1"/>
</dbReference>
<dbReference type="AlphaFoldDB" id="A0A919YLX6"/>
<evidence type="ECO:0000256" key="3">
    <source>
        <dbReference type="ARBA" id="ARBA00023163"/>
    </source>
</evidence>
<dbReference type="Pfam" id="PF02311">
    <property type="entry name" value="AraC_binding"/>
    <property type="match status" value="1"/>
</dbReference>
<protein>
    <submittedName>
        <fullName evidence="5">AraC family transcriptional regulator</fullName>
    </submittedName>
</protein>
<dbReference type="InterPro" id="IPR014710">
    <property type="entry name" value="RmlC-like_jellyroll"/>
</dbReference>
<keyword evidence="1" id="KW-0805">Transcription regulation</keyword>
<dbReference type="CDD" id="cd06986">
    <property type="entry name" value="cupin_MmsR-like_N"/>
    <property type="match status" value="1"/>
</dbReference>
<feature type="domain" description="HTH araC/xylS-type" evidence="4">
    <location>
        <begin position="176"/>
        <end position="274"/>
    </location>
</feature>
<dbReference type="EMBL" id="BOSE01000003">
    <property type="protein sequence ID" value="GIP16288.1"/>
    <property type="molecule type" value="Genomic_DNA"/>
</dbReference>
<comment type="caution">
    <text evidence="5">The sequence shown here is derived from an EMBL/GenBank/DDBJ whole genome shotgun (WGS) entry which is preliminary data.</text>
</comment>
<dbReference type="InterPro" id="IPR009057">
    <property type="entry name" value="Homeodomain-like_sf"/>
</dbReference>
<evidence type="ECO:0000256" key="1">
    <source>
        <dbReference type="ARBA" id="ARBA00023015"/>
    </source>
</evidence>
<reference evidence="5" key="1">
    <citation type="submission" date="2021-03" db="EMBL/GenBank/DDBJ databases">
        <title>Antimicrobial resistance genes in bacteria isolated from Japanese honey, and their potential for conferring macrolide and lincosamide resistance in the American foulbrood pathogen Paenibacillus larvae.</title>
        <authorList>
            <person name="Okamoto M."/>
            <person name="Kumagai M."/>
            <person name="Kanamori H."/>
            <person name="Takamatsu D."/>
        </authorList>
    </citation>
    <scope>NUCLEOTIDE SEQUENCE</scope>
    <source>
        <strain evidence="5">J40TS1</strain>
    </source>
</reference>
<proteinExistence type="predicted"/>
<keyword evidence="6" id="KW-1185">Reference proteome</keyword>
<accession>A0A919YLX6</accession>
<dbReference type="Proteomes" id="UP000683139">
    <property type="component" value="Unassembled WGS sequence"/>
</dbReference>
<evidence type="ECO:0000256" key="2">
    <source>
        <dbReference type="ARBA" id="ARBA00023125"/>
    </source>
</evidence>
<evidence type="ECO:0000313" key="5">
    <source>
        <dbReference type="EMBL" id="GIP16288.1"/>
    </source>
</evidence>
<dbReference type="InterPro" id="IPR037923">
    <property type="entry name" value="HTH-like"/>
</dbReference>
<gene>
    <name evidence="5" type="ORF">J40TS1_19300</name>
</gene>
<dbReference type="PRINTS" id="PR00032">
    <property type="entry name" value="HTHARAC"/>
</dbReference>
<dbReference type="PANTHER" id="PTHR43280">
    <property type="entry name" value="ARAC-FAMILY TRANSCRIPTIONAL REGULATOR"/>
    <property type="match status" value="1"/>
</dbReference>
<name>A0A919YLX6_9BACL</name>
<dbReference type="GO" id="GO:0003700">
    <property type="term" value="F:DNA-binding transcription factor activity"/>
    <property type="evidence" value="ECO:0007669"/>
    <property type="project" value="InterPro"/>
</dbReference>